<name>A0AAJ6Y6J8_POPEU</name>
<accession>A0AAJ6Y6J8</accession>
<proteinExistence type="predicted"/>
<reference evidence="3" key="1">
    <citation type="submission" date="2025-08" db="UniProtKB">
        <authorList>
            <consortium name="RefSeq"/>
        </authorList>
    </citation>
    <scope>IDENTIFICATION</scope>
</reference>
<keyword evidence="2" id="KW-1185">Reference proteome</keyword>
<feature type="compositionally biased region" description="Polar residues" evidence="1">
    <location>
        <begin position="1"/>
        <end position="15"/>
    </location>
</feature>
<evidence type="ECO:0000313" key="3">
    <source>
        <dbReference type="RefSeq" id="XP_011044171.1"/>
    </source>
</evidence>
<dbReference type="RefSeq" id="XP_011044171.1">
    <property type="nucleotide sequence ID" value="XM_011045869.1"/>
</dbReference>
<evidence type="ECO:0000313" key="2">
    <source>
        <dbReference type="Proteomes" id="UP000694918"/>
    </source>
</evidence>
<dbReference type="AlphaFoldDB" id="A0AAJ6Y6J8"/>
<gene>
    <name evidence="3" type="primary">LOC105139439</name>
</gene>
<protein>
    <submittedName>
        <fullName evidence="3">Uncharacterized protein LOC105139439</fullName>
    </submittedName>
</protein>
<organism evidence="2 3">
    <name type="scientific">Populus euphratica</name>
    <name type="common">Euphrates poplar</name>
    <dbReference type="NCBI Taxonomy" id="75702"/>
    <lineage>
        <taxon>Eukaryota</taxon>
        <taxon>Viridiplantae</taxon>
        <taxon>Streptophyta</taxon>
        <taxon>Embryophyta</taxon>
        <taxon>Tracheophyta</taxon>
        <taxon>Spermatophyta</taxon>
        <taxon>Magnoliopsida</taxon>
        <taxon>eudicotyledons</taxon>
        <taxon>Gunneridae</taxon>
        <taxon>Pentapetalae</taxon>
        <taxon>rosids</taxon>
        <taxon>fabids</taxon>
        <taxon>Malpighiales</taxon>
        <taxon>Salicaceae</taxon>
        <taxon>Saliceae</taxon>
        <taxon>Populus</taxon>
    </lineage>
</organism>
<dbReference type="Proteomes" id="UP000694918">
    <property type="component" value="Unplaced"/>
</dbReference>
<dbReference type="GeneID" id="105139439"/>
<sequence>MEPLVINSQVTNVSIKETRSSASSDEKDNVCMPSSSGTPVSTDNPINENSSGSDQSMLAPPSTNSQYIIFSVDETPNSAMGDGMAKASMSSSFEASLVIADDRLIENSLDSDQMSMEPLVTNSQVTSVPVNETHIKSYFFIYS</sequence>
<feature type="region of interest" description="Disordered" evidence="1">
    <location>
        <begin position="1"/>
        <end position="61"/>
    </location>
</feature>
<evidence type="ECO:0000256" key="1">
    <source>
        <dbReference type="SAM" id="MobiDB-lite"/>
    </source>
</evidence>
<dbReference type="KEGG" id="peu:105139439"/>
<feature type="compositionally biased region" description="Polar residues" evidence="1">
    <location>
        <begin position="32"/>
        <end position="61"/>
    </location>
</feature>
<feature type="compositionally biased region" description="Basic and acidic residues" evidence="1">
    <location>
        <begin position="16"/>
        <end position="29"/>
    </location>
</feature>